<feature type="signal peptide" evidence="1">
    <location>
        <begin position="1"/>
        <end position="20"/>
    </location>
</feature>
<protein>
    <submittedName>
        <fullName evidence="2">Uncharacterized protein</fullName>
    </submittedName>
</protein>
<dbReference type="AlphaFoldDB" id="A0A6L5Y9X1"/>
<feature type="chain" id="PRO_5026957572" evidence="1">
    <location>
        <begin position="21"/>
        <end position="139"/>
    </location>
</feature>
<keyword evidence="1" id="KW-0732">Signal</keyword>
<dbReference type="RefSeq" id="WP_120371542.1">
    <property type="nucleotide sequence ID" value="NZ_VUNH01000002.1"/>
</dbReference>
<accession>A0A6L5Y9X1</accession>
<keyword evidence="3" id="KW-1185">Reference proteome</keyword>
<evidence type="ECO:0000313" key="3">
    <source>
        <dbReference type="Proteomes" id="UP000473699"/>
    </source>
</evidence>
<proteinExistence type="predicted"/>
<reference evidence="2 3" key="1">
    <citation type="submission" date="2019-08" db="EMBL/GenBank/DDBJ databases">
        <title>In-depth cultivation of the pig gut microbiome towards novel bacterial diversity and tailored functional studies.</title>
        <authorList>
            <person name="Wylensek D."/>
            <person name="Hitch T.C.A."/>
            <person name="Clavel T."/>
        </authorList>
    </citation>
    <scope>NUCLEOTIDE SEQUENCE [LARGE SCALE GENOMIC DNA]</scope>
    <source>
        <strain evidence="2 3">SM-530-WT-4B</strain>
    </source>
</reference>
<gene>
    <name evidence="2" type="ORF">FYJ74_02510</name>
</gene>
<organism evidence="2 3">
    <name type="scientific">Pyramidobacter porci</name>
    <dbReference type="NCBI Taxonomy" id="2605789"/>
    <lineage>
        <taxon>Bacteria</taxon>
        <taxon>Thermotogati</taxon>
        <taxon>Synergistota</taxon>
        <taxon>Synergistia</taxon>
        <taxon>Synergistales</taxon>
        <taxon>Dethiosulfovibrionaceae</taxon>
        <taxon>Pyramidobacter</taxon>
    </lineage>
</organism>
<dbReference type="Proteomes" id="UP000473699">
    <property type="component" value="Unassembled WGS sequence"/>
</dbReference>
<evidence type="ECO:0000313" key="2">
    <source>
        <dbReference type="EMBL" id="MST54925.1"/>
    </source>
</evidence>
<comment type="caution">
    <text evidence="2">The sequence shown here is derived from an EMBL/GenBank/DDBJ whole genome shotgun (WGS) entry which is preliminary data.</text>
</comment>
<name>A0A6L5Y9X1_9BACT</name>
<sequence>MKKLFIVILFFTLLAPAVYAKEVDGGFFVADIPSGWTMKKQAPAVILASPKRDTIVTVAKAPTEGHSVREIAEAACKEMEGEDFEELGDESYDYAAEVDGTPLYVQIYGSGEEGECAVITIWGEQSDSAAAVFDSIQMK</sequence>
<dbReference type="EMBL" id="VUNH01000002">
    <property type="protein sequence ID" value="MST54925.1"/>
    <property type="molecule type" value="Genomic_DNA"/>
</dbReference>
<evidence type="ECO:0000256" key="1">
    <source>
        <dbReference type="SAM" id="SignalP"/>
    </source>
</evidence>